<dbReference type="GO" id="GO:0046872">
    <property type="term" value="F:metal ion binding"/>
    <property type="evidence" value="ECO:0007669"/>
    <property type="project" value="UniProtKB-KW"/>
</dbReference>
<sequence>MEYLIVSDAHGDRGILEKLVADYRGRVQAMFYVGDSELKHDDEVFDTLLPVVGNMDRDPMFPDDRLYQEQQVSIYIAHGHLYHTERSLSQLEAAAQAQNANVVLTGHTHQLGAEMIDGILYINPGSIAFPRGQYAYLKGTYAILSVLPDRFDVQFYTRDEQPVEELKASFKR</sequence>
<protein>
    <recommendedName>
        <fullName evidence="2">Phosphoesterase</fullName>
        <ecNumber evidence="2">3.1.4.-</ecNumber>
    </recommendedName>
</protein>
<dbReference type="InterPro" id="IPR024654">
    <property type="entry name" value="Calcineurin-like_PHP_lpxH"/>
</dbReference>
<name>A0A0R2H812_WEIVI</name>
<proteinExistence type="inferred from homology"/>
<dbReference type="PATRIC" id="fig|1629.5.peg.4"/>
<organism evidence="4 6">
    <name type="scientific">Weissella viridescens</name>
    <name type="common">Lactobacillus viridescens</name>
    <dbReference type="NCBI Taxonomy" id="1629"/>
    <lineage>
        <taxon>Bacteria</taxon>
        <taxon>Bacillati</taxon>
        <taxon>Bacillota</taxon>
        <taxon>Bacilli</taxon>
        <taxon>Lactobacillales</taxon>
        <taxon>Lactobacillaceae</taxon>
        <taxon>Weissella</taxon>
    </lineage>
</organism>
<gene>
    <name evidence="4" type="ORF">IV50_GL000003</name>
    <name evidence="5" type="ORF">NCTC13645_02640</name>
</gene>
<dbReference type="InterPro" id="IPR000979">
    <property type="entry name" value="Phosphodiesterase_MJ0936/Vps29"/>
</dbReference>
<keyword evidence="6" id="KW-1185">Reference proteome</keyword>
<keyword evidence="2" id="KW-0479">Metal-binding</keyword>
<evidence type="ECO:0000313" key="5">
    <source>
        <dbReference type="EMBL" id="SUP61477.1"/>
    </source>
</evidence>
<evidence type="ECO:0000259" key="3">
    <source>
        <dbReference type="Pfam" id="PF12850"/>
    </source>
</evidence>
<dbReference type="RefSeq" id="WP_057743264.1">
    <property type="nucleotide sequence ID" value="NZ_BJLU01000001.1"/>
</dbReference>
<comment type="cofactor">
    <cofactor evidence="2">
        <name>a divalent metal cation</name>
        <dbReference type="ChEBI" id="CHEBI:60240"/>
    </cofactor>
</comment>
<dbReference type="GO" id="GO:0016787">
    <property type="term" value="F:hydrolase activity"/>
    <property type="evidence" value="ECO:0007669"/>
    <property type="project" value="UniProtKB-UniRule"/>
</dbReference>
<reference evidence="5 7" key="2">
    <citation type="submission" date="2018-06" db="EMBL/GenBank/DDBJ databases">
        <authorList>
            <consortium name="Pathogen Informatics"/>
            <person name="Doyle S."/>
        </authorList>
    </citation>
    <scope>NUCLEOTIDE SEQUENCE [LARGE SCALE GENOMIC DNA]</scope>
    <source>
        <strain evidence="5 7">NCTC13645</strain>
    </source>
</reference>
<evidence type="ECO:0000313" key="7">
    <source>
        <dbReference type="Proteomes" id="UP000254621"/>
    </source>
</evidence>
<evidence type="ECO:0000256" key="2">
    <source>
        <dbReference type="RuleBase" id="RU362039"/>
    </source>
</evidence>
<dbReference type="EC" id="3.1.4.-" evidence="2"/>
<dbReference type="Proteomes" id="UP000051992">
    <property type="component" value="Unassembled WGS sequence"/>
</dbReference>
<dbReference type="Gene3D" id="3.60.21.10">
    <property type="match status" value="1"/>
</dbReference>
<dbReference type="AlphaFoldDB" id="A0A0R2H812"/>
<dbReference type="PANTHER" id="PTHR11124">
    <property type="entry name" value="VACUOLAR SORTING PROTEIN VPS29"/>
    <property type="match status" value="1"/>
</dbReference>
<comment type="similarity">
    <text evidence="1 2">Belongs to the metallophosphoesterase superfamily. YfcE family.</text>
</comment>
<evidence type="ECO:0000256" key="1">
    <source>
        <dbReference type="ARBA" id="ARBA00008950"/>
    </source>
</evidence>
<dbReference type="EMBL" id="JQBM01000001">
    <property type="protein sequence ID" value="KRN46741.1"/>
    <property type="molecule type" value="Genomic_DNA"/>
</dbReference>
<dbReference type="NCBIfam" id="TIGR00040">
    <property type="entry name" value="yfcE"/>
    <property type="match status" value="1"/>
</dbReference>
<dbReference type="SUPFAM" id="SSF56300">
    <property type="entry name" value="Metallo-dependent phosphatases"/>
    <property type="match status" value="1"/>
</dbReference>
<dbReference type="EMBL" id="UHIV01000008">
    <property type="protein sequence ID" value="SUP61477.1"/>
    <property type="molecule type" value="Genomic_DNA"/>
</dbReference>
<dbReference type="Pfam" id="PF12850">
    <property type="entry name" value="Metallophos_2"/>
    <property type="match status" value="1"/>
</dbReference>
<feature type="domain" description="Calcineurin-like phosphoesterase" evidence="3">
    <location>
        <begin position="1"/>
        <end position="146"/>
    </location>
</feature>
<reference evidence="4 6" key="1">
    <citation type="journal article" date="2015" name="Genome Announc.">
        <title>Expanding the biotechnology potential of lactobacilli through comparative genomics of 213 strains and associated genera.</title>
        <authorList>
            <person name="Sun Z."/>
            <person name="Harris H.M."/>
            <person name="McCann A."/>
            <person name="Guo C."/>
            <person name="Argimon S."/>
            <person name="Zhang W."/>
            <person name="Yang X."/>
            <person name="Jeffery I.B."/>
            <person name="Cooney J.C."/>
            <person name="Kagawa T.F."/>
            <person name="Liu W."/>
            <person name="Song Y."/>
            <person name="Salvetti E."/>
            <person name="Wrobel A."/>
            <person name="Rasinkangas P."/>
            <person name="Parkhill J."/>
            <person name="Rea M.C."/>
            <person name="O'Sullivan O."/>
            <person name="Ritari J."/>
            <person name="Douillard F.P."/>
            <person name="Paul Ross R."/>
            <person name="Yang R."/>
            <person name="Briner A.E."/>
            <person name="Felis G.E."/>
            <person name="de Vos W.M."/>
            <person name="Barrangou R."/>
            <person name="Klaenhammer T.R."/>
            <person name="Caufield P.W."/>
            <person name="Cui Y."/>
            <person name="Zhang H."/>
            <person name="O'Toole P.W."/>
        </authorList>
    </citation>
    <scope>NUCLEOTIDE SEQUENCE [LARGE SCALE GENOMIC DNA]</scope>
    <source>
        <strain evidence="4 6">DSM 20410</strain>
    </source>
</reference>
<dbReference type="STRING" id="1629.IV50_GL000003"/>
<evidence type="ECO:0000313" key="6">
    <source>
        <dbReference type="Proteomes" id="UP000051992"/>
    </source>
</evidence>
<accession>A0A0R2H812</accession>
<dbReference type="OrthoDB" id="9800565at2"/>
<dbReference type="Proteomes" id="UP000254621">
    <property type="component" value="Unassembled WGS sequence"/>
</dbReference>
<dbReference type="InterPro" id="IPR029052">
    <property type="entry name" value="Metallo-depent_PP-like"/>
</dbReference>
<evidence type="ECO:0000313" key="4">
    <source>
        <dbReference type="EMBL" id="KRN46741.1"/>
    </source>
</evidence>